<evidence type="ECO:0000256" key="1">
    <source>
        <dbReference type="SAM" id="MobiDB-lite"/>
    </source>
</evidence>
<dbReference type="PANTHER" id="PTHR38441:SF1">
    <property type="entry name" value="MEMBRANE PROTEIN"/>
    <property type="match status" value="1"/>
</dbReference>
<evidence type="ECO:0000313" key="3">
    <source>
        <dbReference type="EMBL" id="MBF9071581.1"/>
    </source>
</evidence>
<proteinExistence type="predicted"/>
<feature type="transmembrane region" description="Helical" evidence="2">
    <location>
        <begin position="68"/>
        <end position="93"/>
    </location>
</feature>
<dbReference type="EMBL" id="JADPRT010000012">
    <property type="protein sequence ID" value="MBF9071581.1"/>
    <property type="molecule type" value="Genomic_DNA"/>
</dbReference>
<keyword evidence="4" id="KW-1185">Reference proteome</keyword>
<feature type="transmembrane region" description="Helical" evidence="2">
    <location>
        <begin position="105"/>
        <end position="124"/>
    </location>
</feature>
<organism evidence="3 4">
    <name type="scientific">Streptacidiphilus fuscans</name>
    <dbReference type="NCBI Taxonomy" id="2789292"/>
    <lineage>
        <taxon>Bacteria</taxon>
        <taxon>Bacillati</taxon>
        <taxon>Actinomycetota</taxon>
        <taxon>Actinomycetes</taxon>
        <taxon>Kitasatosporales</taxon>
        <taxon>Streptomycetaceae</taxon>
        <taxon>Streptacidiphilus</taxon>
    </lineage>
</organism>
<name>A0A931B9M6_9ACTN</name>
<accession>A0A931B9M6</accession>
<dbReference type="Pfam" id="PF04341">
    <property type="entry name" value="DUF485"/>
    <property type="match status" value="1"/>
</dbReference>
<keyword evidence="2" id="KW-0812">Transmembrane</keyword>
<feature type="region of interest" description="Disordered" evidence="1">
    <location>
        <begin position="1"/>
        <end position="41"/>
    </location>
</feature>
<evidence type="ECO:0000256" key="2">
    <source>
        <dbReference type="SAM" id="Phobius"/>
    </source>
</evidence>
<keyword evidence="2" id="KW-1133">Transmembrane helix</keyword>
<dbReference type="AlphaFoldDB" id="A0A931B9M6"/>
<comment type="caution">
    <text evidence="3">The sequence shown here is derived from an EMBL/GenBank/DDBJ whole genome shotgun (WGS) entry which is preliminary data.</text>
</comment>
<dbReference type="PANTHER" id="PTHR38441">
    <property type="entry name" value="INTEGRAL MEMBRANE PROTEIN-RELATED"/>
    <property type="match status" value="1"/>
</dbReference>
<keyword evidence="2" id="KW-0472">Membrane</keyword>
<sequence length="147" mass="16631">MGRQQARQAHDARAERAAWAQPVESAETLGSAEPAGADAPSRDQAAAVYRAVHESAEFQAIRSRYRRFVFPATLSFLLWYLLYVVLAVTAPQLMARPIAGPLNTAWLLGLLQFVSTFLLTWLYARHARDHRDRAALGLRWETQDRLR</sequence>
<reference evidence="3" key="1">
    <citation type="submission" date="2020-11" db="EMBL/GenBank/DDBJ databases">
        <title>Isolation and identification of active actinomycetes.</title>
        <authorList>
            <person name="Yu B."/>
        </authorList>
    </citation>
    <scope>NUCLEOTIDE SEQUENCE</scope>
    <source>
        <strain evidence="3">NEAU-YB345</strain>
    </source>
</reference>
<dbReference type="InterPro" id="IPR007436">
    <property type="entry name" value="DUF485"/>
</dbReference>
<gene>
    <name evidence="3" type="ORF">I2501_26520</name>
</gene>
<protein>
    <submittedName>
        <fullName evidence="3">DUF485 domain-containing protein</fullName>
    </submittedName>
</protein>
<evidence type="ECO:0000313" key="4">
    <source>
        <dbReference type="Proteomes" id="UP000657385"/>
    </source>
</evidence>
<dbReference type="Proteomes" id="UP000657385">
    <property type="component" value="Unassembled WGS sequence"/>
</dbReference>